<keyword evidence="2" id="KW-0479">Metal-binding</keyword>
<evidence type="ECO:0000256" key="2">
    <source>
        <dbReference type="ARBA" id="ARBA00022723"/>
    </source>
</evidence>
<keyword evidence="4" id="KW-0408">Iron</keyword>
<dbReference type="SUPFAM" id="SSF103501">
    <property type="entry name" value="Respiratory nitrate reductase 1 gamma chain"/>
    <property type="match status" value="1"/>
</dbReference>
<keyword evidence="6" id="KW-0472">Membrane</keyword>
<dbReference type="InterPro" id="IPR017900">
    <property type="entry name" value="4Fe4S_Fe_S_CS"/>
</dbReference>
<feature type="transmembrane region" description="Helical" evidence="6">
    <location>
        <begin position="68"/>
        <end position="90"/>
    </location>
</feature>
<dbReference type="PROSITE" id="PS00198">
    <property type="entry name" value="4FE4S_FER_1"/>
    <property type="match status" value="2"/>
</dbReference>
<organism evidence="8">
    <name type="scientific">marine metagenome</name>
    <dbReference type="NCBI Taxonomy" id="408172"/>
    <lineage>
        <taxon>unclassified sequences</taxon>
        <taxon>metagenomes</taxon>
        <taxon>ecological metagenomes</taxon>
    </lineage>
</organism>
<dbReference type="GO" id="GO:0046872">
    <property type="term" value="F:metal ion binding"/>
    <property type="evidence" value="ECO:0007669"/>
    <property type="project" value="UniProtKB-KW"/>
</dbReference>
<feature type="transmembrane region" description="Helical" evidence="6">
    <location>
        <begin position="216"/>
        <end position="234"/>
    </location>
</feature>
<protein>
    <recommendedName>
        <fullName evidence="7">4Fe-4S ferredoxin-type domain-containing protein</fullName>
    </recommendedName>
</protein>
<keyword evidence="6" id="KW-0812">Transmembrane</keyword>
<dbReference type="PROSITE" id="PS51379">
    <property type="entry name" value="4FE4S_FER_2"/>
    <property type="match status" value="2"/>
</dbReference>
<name>A0A381QSJ8_9ZZZZ</name>
<evidence type="ECO:0000259" key="7">
    <source>
        <dbReference type="PROSITE" id="PS51379"/>
    </source>
</evidence>
<keyword evidence="1" id="KW-0004">4Fe-4S</keyword>
<dbReference type="Gene3D" id="1.10.1060.10">
    <property type="entry name" value="Alpha-helical ferredoxin"/>
    <property type="match status" value="1"/>
</dbReference>
<feature type="domain" description="4Fe-4S ferredoxin-type" evidence="7">
    <location>
        <begin position="296"/>
        <end position="327"/>
    </location>
</feature>
<dbReference type="GO" id="GO:0005886">
    <property type="term" value="C:plasma membrane"/>
    <property type="evidence" value="ECO:0007669"/>
    <property type="project" value="TreeGrafter"/>
</dbReference>
<evidence type="ECO:0000256" key="4">
    <source>
        <dbReference type="ARBA" id="ARBA00023004"/>
    </source>
</evidence>
<evidence type="ECO:0000256" key="3">
    <source>
        <dbReference type="ARBA" id="ARBA00023002"/>
    </source>
</evidence>
<dbReference type="PANTHER" id="PTHR43255:SF1">
    <property type="entry name" value="IRON-SULFUR-BINDING OXIDOREDUCTASE FADF-RELATED"/>
    <property type="match status" value="1"/>
</dbReference>
<keyword evidence="5" id="KW-0411">Iron-sulfur</keyword>
<accession>A0A381QSJ8</accession>
<dbReference type="Gene3D" id="1.20.950.20">
    <property type="entry name" value="Transmembrane di-heme cytochromes, Chain C"/>
    <property type="match status" value="1"/>
</dbReference>
<dbReference type="InterPro" id="IPR017896">
    <property type="entry name" value="4Fe4S_Fe-S-bd"/>
</dbReference>
<dbReference type="InterPro" id="IPR036197">
    <property type="entry name" value="NarG-like_sf"/>
</dbReference>
<keyword evidence="6" id="KW-1133">Transmembrane helix</keyword>
<feature type="domain" description="4Fe-4S ferredoxin-type" evidence="7">
    <location>
        <begin position="358"/>
        <end position="388"/>
    </location>
</feature>
<sequence>MNLLSQLIFVLIIIFFTIIIRKRALTIRRNVLLGKKEHKVTTNKKTRIRNLILIAFGQQKMFKKFIPAFLHLFLYIGFIIINIEILEILIDGIIGNHRTFAVLGLPYYNIFISFIEFLVVTVLISCTILLIRRNLLGIKRFKSIDLKGWPAIDANIILIIEIVLMVAILTMNSTDLILQTLNHEGYIETGNFYFSNKLKFLFMNFSPTSLVLLERVSWWIHIILIFSFAVYITYSKHLHIFLAFPNIYYSKDDPLSKIENMPSITEEIKSMMGQKTSTNVIPPTRFGAKDIEDLSWKNILEAYSCSECGRCTSECPANITGKKLSPRKIMMDVRDRAEEVGKSLDNKKSTNTKSLFSDYISKEEIFACTSCNACVEACPININPLEVILELRRFSALEESSSPSEWNAMFQNIETNYSPWKFPIDDRFNWSKE</sequence>
<proteinExistence type="predicted"/>
<dbReference type="SUPFAM" id="SSF46548">
    <property type="entry name" value="alpha-helical ferredoxin"/>
    <property type="match status" value="1"/>
</dbReference>
<dbReference type="AlphaFoldDB" id="A0A381QSJ8"/>
<reference evidence="8" key="1">
    <citation type="submission" date="2018-05" db="EMBL/GenBank/DDBJ databases">
        <authorList>
            <person name="Lanie J.A."/>
            <person name="Ng W.-L."/>
            <person name="Kazmierczak K.M."/>
            <person name="Andrzejewski T.M."/>
            <person name="Davidsen T.M."/>
            <person name="Wayne K.J."/>
            <person name="Tettelin H."/>
            <person name="Glass J.I."/>
            <person name="Rusch D."/>
            <person name="Podicherti R."/>
            <person name="Tsui H.-C.T."/>
            <person name="Winkler M.E."/>
        </authorList>
    </citation>
    <scope>NUCLEOTIDE SEQUENCE</scope>
</reference>
<dbReference type="InterPro" id="IPR051460">
    <property type="entry name" value="HdrC_iron-sulfur_subunit"/>
</dbReference>
<dbReference type="EMBL" id="UINC01001471">
    <property type="protein sequence ID" value="SUZ81529.1"/>
    <property type="molecule type" value="Genomic_DNA"/>
</dbReference>
<evidence type="ECO:0000256" key="5">
    <source>
        <dbReference type="ARBA" id="ARBA00023014"/>
    </source>
</evidence>
<feature type="transmembrane region" description="Helical" evidence="6">
    <location>
        <begin position="6"/>
        <end position="25"/>
    </location>
</feature>
<dbReference type="InterPro" id="IPR009051">
    <property type="entry name" value="Helical_ferredxn"/>
</dbReference>
<dbReference type="Pfam" id="PF13187">
    <property type="entry name" value="Fer4_9"/>
    <property type="match status" value="1"/>
</dbReference>
<dbReference type="PANTHER" id="PTHR43255">
    <property type="entry name" value="IRON-SULFUR-BINDING OXIDOREDUCTASE FADF-RELATED-RELATED"/>
    <property type="match status" value="1"/>
</dbReference>
<gene>
    <name evidence="8" type="ORF">METZ01_LOCUS34383</name>
</gene>
<feature type="transmembrane region" description="Helical" evidence="6">
    <location>
        <begin position="110"/>
        <end position="131"/>
    </location>
</feature>
<evidence type="ECO:0000256" key="1">
    <source>
        <dbReference type="ARBA" id="ARBA00022485"/>
    </source>
</evidence>
<feature type="transmembrane region" description="Helical" evidence="6">
    <location>
        <begin position="152"/>
        <end position="171"/>
    </location>
</feature>
<evidence type="ECO:0000256" key="6">
    <source>
        <dbReference type="SAM" id="Phobius"/>
    </source>
</evidence>
<keyword evidence="3" id="KW-0560">Oxidoreductase</keyword>
<dbReference type="GO" id="GO:0051539">
    <property type="term" value="F:4 iron, 4 sulfur cluster binding"/>
    <property type="evidence" value="ECO:0007669"/>
    <property type="project" value="UniProtKB-KW"/>
</dbReference>
<dbReference type="GO" id="GO:0016491">
    <property type="term" value="F:oxidoreductase activity"/>
    <property type="evidence" value="ECO:0007669"/>
    <property type="project" value="UniProtKB-KW"/>
</dbReference>
<evidence type="ECO:0000313" key="8">
    <source>
        <dbReference type="EMBL" id="SUZ81529.1"/>
    </source>
</evidence>